<gene>
    <name evidence="7" type="ORF">RchiOBHm_Chr2g0175621</name>
</gene>
<keyword evidence="6" id="KW-1133">Transmembrane helix</keyword>
<evidence type="ECO:0000256" key="5">
    <source>
        <dbReference type="ARBA" id="ARBA00023004"/>
    </source>
</evidence>
<sequence length="309" mass="34943">MSSQNPSNETLFISVLILFILVIFWKMISKIVVKSPPGPWKLPMIGNLHQLVSTLPHRTLRDLAKQHGPIMHLKMGQLETIIISSAKGAQEVLKTHELSLSQRPQVLAVEVMSYGQSSVVFAPYGDFWRELRKISVCELLSAKRVQSFRSIREEEVWSLLESVSNMSPSSSFNFSEKIFALTYGIVSRAAFGKRCSDQVQKEFTSLVEEAIKLAAGFDVPDLFPSLKFLGYLTGSIPAMRNMRDKLGIILDGIINDHIVVDGHDYDNEDFVDVLLRLQQSNKLGFDFTTSKIKDVIMVRQCRCYFIVTH</sequence>
<evidence type="ECO:0000256" key="2">
    <source>
        <dbReference type="ARBA" id="ARBA00022617"/>
    </source>
</evidence>
<keyword evidence="6" id="KW-0812">Transmembrane</keyword>
<evidence type="ECO:0000256" key="1">
    <source>
        <dbReference type="ARBA" id="ARBA00010617"/>
    </source>
</evidence>
<dbReference type="Gene3D" id="1.10.630.10">
    <property type="entry name" value="Cytochrome P450"/>
    <property type="match status" value="1"/>
</dbReference>
<proteinExistence type="inferred from homology"/>
<dbReference type="GO" id="GO:0062150">
    <property type="term" value="F:amorpha-4,11-diene 12-monooxygenase activity"/>
    <property type="evidence" value="ECO:0007669"/>
    <property type="project" value="UniProtKB-EC"/>
</dbReference>
<evidence type="ECO:0000256" key="3">
    <source>
        <dbReference type="ARBA" id="ARBA00022723"/>
    </source>
</evidence>
<keyword evidence="2" id="KW-0349">Heme</keyword>
<dbReference type="Pfam" id="PF00067">
    <property type="entry name" value="p450"/>
    <property type="match status" value="1"/>
</dbReference>
<keyword evidence="6" id="KW-0472">Membrane</keyword>
<feature type="transmembrane region" description="Helical" evidence="6">
    <location>
        <begin position="12"/>
        <end position="33"/>
    </location>
</feature>
<reference evidence="7 8" key="1">
    <citation type="journal article" date="2018" name="Nat. Genet.">
        <title>The Rosa genome provides new insights in the design of modern roses.</title>
        <authorList>
            <person name="Bendahmane M."/>
        </authorList>
    </citation>
    <scope>NUCLEOTIDE SEQUENCE [LARGE SCALE GENOMIC DNA]</scope>
    <source>
        <strain evidence="8">cv. Old Blush</strain>
    </source>
</reference>
<accession>A0A2P6S6H4</accession>
<evidence type="ECO:0000313" key="7">
    <source>
        <dbReference type="EMBL" id="PRQ54268.1"/>
    </source>
</evidence>
<name>A0A2P6S6H4_ROSCH</name>
<dbReference type="SUPFAM" id="SSF48264">
    <property type="entry name" value="Cytochrome P450"/>
    <property type="match status" value="1"/>
</dbReference>
<keyword evidence="4 7" id="KW-0560">Oxidoreductase</keyword>
<dbReference type="EMBL" id="PDCK01000040">
    <property type="protein sequence ID" value="PRQ54268.1"/>
    <property type="molecule type" value="Genomic_DNA"/>
</dbReference>
<comment type="caution">
    <text evidence="7">The sequence shown here is derived from an EMBL/GenBank/DDBJ whole genome shotgun (WGS) entry which is preliminary data.</text>
</comment>
<dbReference type="InterPro" id="IPR036396">
    <property type="entry name" value="Cyt_P450_sf"/>
</dbReference>
<dbReference type="PANTHER" id="PTHR47955:SF8">
    <property type="entry name" value="CYTOCHROME P450 71D11-LIKE"/>
    <property type="match status" value="1"/>
</dbReference>
<dbReference type="EC" id="1.14.14.114" evidence="7"/>
<dbReference type="GO" id="GO:0020037">
    <property type="term" value="F:heme binding"/>
    <property type="evidence" value="ECO:0007669"/>
    <property type="project" value="InterPro"/>
</dbReference>
<comment type="similarity">
    <text evidence="1">Belongs to the cytochrome P450 family.</text>
</comment>
<dbReference type="Gramene" id="PRQ54268">
    <property type="protein sequence ID" value="PRQ54268"/>
    <property type="gene ID" value="RchiOBHm_Chr2g0175621"/>
</dbReference>
<dbReference type="InterPro" id="IPR001128">
    <property type="entry name" value="Cyt_P450"/>
</dbReference>
<keyword evidence="7" id="KW-0503">Monooxygenase</keyword>
<dbReference type="PANTHER" id="PTHR47955">
    <property type="entry name" value="CYTOCHROME P450 FAMILY 71 PROTEIN"/>
    <property type="match status" value="1"/>
</dbReference>
<organism evidence="7 8">
    <name type="scientific">Rosa chinensis</name>
    <name type="common">China rose</name>
    <dbReference type="NCBI Taxonomy" id="74649"/>
    <lineage>
        <taxon>Eukaryota</taxon>
        <taxon>Viridiplantae</taxon>
        <taxon>Streptophyta</taxon>
        <taxon>Embryophyta</taxon>
        <taxon>Tracheophyta</taxon>
        <taxon>Spermatophyta</taxon>
        <taxon>Magnoliopsida</taxon>
        <taxon>eudicotyledons</taxon>
        <taxon>Gunneridae</taxon>
        <taxon>Pentapetalae</taxon>
        <taxon>rosids</taxon>
        <taxon>fabids</taxon>
        <taxon>Rosales</taxon>
        <taxon>Rosaceae</taxon>
        <taxon>Rosoideae</taxon>
        <taxon>Rosoideae incertae sedis</taxon>
        <taxon>Rosa</taxon>
    </lineage>
</organism>
<evidence type="ECO:0000256" key="6">
    <source>
        <dbReference type="SAM" id="Phobius"/>
    </source>
</evidence>
<keyword evidence="8" id="KW-1185">Reference proteome</keyword>
<evidence type="ECO:0000313" key="8">
    <source>
        <dbReference type="Proteomes" id="UP000238479"/>
    </source>
</evidence>
<evidence type="ECO:0000256" key="4">
    <source>
        <dbReference type="ARBA" id="ARBA00023002"/>
    </source>
</evidence>
<dbReference type="GO" id="GO:0005506">
    <property type="term" value="F:iron ion binding"/>
    <property type="evidence" value="ECO:0007669"/>
    <property type="project" value="InterPro"/>
</dbReference>
<dbReference type="GO" id="GO:0004497">
    <property type="term" value="F:monooxygenase activity"/>
    <property type="evidence" value="ECO:0007669"/>
    <property type="project" value="UniProtKB-KW"/>
</dbReference>
<dbReference type="AlphaFoldDB" id="A0A2P6S6H4"/>
<protein>
    <submittedName>
        <fullName evidence="7">Putative amorpha-4,11-diene 12 monooxygenase</fullName>
        <ecNumber evidence="7">1.14.14.114</ecNumber>
    </submittedName>
</protein>
<keyword evidence="5" id="KW-0408">Iron</keyword>
<dbReference type="OMA" id="MDDYFFL"/>
<dbReference type="Proteomes" id="UP000238479">
    <property type="component" value="Chromosome 2"/>
</dbReference>
<keyword evidence="3" id="KW-0479">Metal-binding</keyword>